<keyword evidence="5" id="KW-1185">Reference proteome</keyword>
<accession>A0A368G518</accession>
<dbReference type="PROSITE" id="PS00284">
    <property type="entry name" value="SERPIN"/>
    <property type="match status" value="1"/>
</dbReference>
<dbReference type="Pfam" id="PF00079">
    <property type="entry name" value="Serpin"/>
    <property type="match status" value="1"/>
</dbReference>
<dbReference type="GO" id="GO:0004867">
    <property type="term" value="F:serine-type endopeptidase inhibitor activity"/>
    <property type="evidence" value="ECO:0007669"/>
    <property type="project" value="InterPro"/>
</dbReference>
<name>A0A368G518_ANCCA</name>
<evidence type="ECO:0000259" key="3">
    <source>
        <dbReference type="SMART" id="SM00093"/>
    </source>
</evidence>
<evidence type="ECO:0000256" key="2">
    <source>
        <dbReference type="RuleBase" id="RU000411"/>
    </source>
</evidence>
<dbReference type="OrthoDB" id="9518664at2759"/>
<dbReference type="Gene3D" id="3.30.497.10">
    <property type="entry name" value="Antithrombin, subunit I, domain 2"/>
    <property type="match status" value="1"/>
</dbReference>
<evidence type="ECO:0000313" key="4">
    <source>
        <dbReference type="EMBL" id="RCN39442.1"/>
    </source>
</evidence>
<comment type="similarity">
    <text evidence="1 2">Belongs to the serpin family.</text>
</comment>
<reference evidence="4 5" key="1">
    <citation type="submission" date="2014-10" db="EMBL/GenBank/DDBJ databases">
        <title>Draft genome of the hookworm Ancylostoma caninum.</title>
        <authorList>
            <person name="Mitreva M."/>
        </authorList>
    </citation>
    <scope>NUCLEOTIDE SEQUENCE [LARGE SCALE GENOMIC DNA]</scope>
    <source>
        <strain evidence="4 5">Baltimore</strain>
    </source>
</reference>
<feature type="domain" description="Serpin" evidence="3">
    <location>
        <begin position="20"/>
        <end position="371"/>
    </location>
</feature>
<dbReference type="STRING" id="29170.A0A368G518"/>
<protein>
    <recommendedName>
        <fullName evidence="3">Serpin domain-containing protein</fullName>
    </recommendedName>
</protein>
<dbReference type="PANTHER" id="PTHR11461:SF211">
    <property type="entry name" value="GH10112P-RELATED"/>
    <property type="match status" value="1"/>
</dbReference>
<dbReference type="SMART" id="SM00093">
    <property type="entry name" value="SERPIN"/>
    <property type="match status" value="1"/>
</dbReference>
<dbReference type="EMBL" id="JOJR01000338">
    <property type="protein sequence ID" value="RCN39442.1"/>
    <property type="molecule type" value="Genomic_DNA"/>
</dbReference>
<dbReference type="AlphaFoldDB" id="A0A368G518"/>
<dbReference type="InterPro" id="IPR042185">
    <property type="entry name" value="Serpin_sf_2"/>
</dbReference>
<dbReference type="Gene3D" id="2.30.39.10">
    <property type="entry name" value="Alpha-1-antitrypsin, domain 1"/>
    <property type="match status" value="1"/>
</dbReference>
<organism evidence="4 5">
    <name type="scientific">Ancylostoma caninum</name>
    <name type="common">Dog hookworm</name>
    <dbReference type="NCBI Taxonomy" id="29170"/>
    <lineage>
        <taxon>Eukaryota</taxon>
        <taxon>Metazoa</taxon>
        <taxon>Ecdysozoa</taxon>
        <taxon>Nematoda</taxon>
        <taxon>Chromadorea</taxon>
        <taxon>Rhabditida</taxon>
        <taxon>Rhabditina</taxon>
        <taxon>Rhabditomorpha</taxon>
        <taxon>Strongyloidea</taxon>
        <taxon>Ancylostomatidae</taxon>
        <taxon>Ancylostomatinae</taxon>
        <taxon>Ancylostoma</taxon>
    </lineage>
</organism>
<dbReference type="InterPro" id="IPR036186">
    <property type="entry name" value="Serpin_sf"/>
</dbReference>
<dbReference type="SUPFAM" id="SSF56574">
    <property type="entry name" value="Serpins"/>
    <property type="match status" value="1"/>
</dbReference>
<gene>
    <name evidence="4" type="ORF">ANCCAN_14648</name>
</gene>
<dbReference type="InterPro" id="IPR023796">
    <property type="entry name" value="Serpin_dom"/>
</dbReference>
<sequence>MTTHLIPNGAFLDAELDFGLSMLRQVPVTQQLVVSPISVIFALAMVQIGARGKTRMQINQAISRGAGDEATIEYYSKLYKEIVSSSNGTQARIASGFFMDEKFNINAEYVNTASSMYSAKVEPLDFAQPEQAAKIVDNFVSQATSGKIQNIVNADTIRDAFAILINAIYFNAEWEYKFSKDYNLNRTFNTSASSGRPMVFMHEFDEERLYAEDADMQLLSLRYKDPSYALNIFLPKKRFAIQQVREKLSGAYIQHMFSQLNMTFVRISIPKIKIETSFRLKEALMAMNISEMFNDSANLTGITDSMPLKVSSATHKAIIEVDEDGTTAAAVTTFKLVPRFGAPESVTFSADHPFIFILTNDSNPLFIGQYA</sequence>
<proteinExistence type="inferred from homology"/>
<dbReference type="Proteomes" id="UP000252519">
    <property type="component" value="Unassembled WGS sequence"/>
</dbReference>
<dbReference type="InterPro" id="IPR042178">
    <property type="entry name" value="Serpin_sf_1"/>
</dbReference>
<evidence type="ECO:0000256" key="1">
    <source>
        <dbReference type="ARBA" id="ARBA00009500"/>
    </source>
</evidence>
<dbReference type="PANTHER" id="PTHR11461">
    <property type="entry name" value="SERINE PROTEASE INHIBITOR, SERPIN"/>
    <property type="match status" value="1"/>
</dbReference>
<comment type="caution">
    <text evidence="4">The sequence shown here is derived from an EMBL/GenBank/DDBJ whole genome shotgun (WGS) entry which is preliminary data.</text>
</comment>
<dbReference type="GO" id="GO:0005615">
    <property type="term" value="C:extracellular space"/>
    <property type="evidence" value="ECO:0007669"/>
    <property type="project" value="InterPro"/>
</dbReference>
<dbReference type="InterPro" id="IPR000215">
    <property type="entry name" value="Serpin_fam"/>
</dbReference>
<dbReference type="InterPro" id="IPR023795">
    <property type="entry name" value="Serpin_CS"/>
</dbReference>
<evidence type="ECO:0000313" key="5">
    <source>
        <dbReference type="Proteomes" id="UP000252519"/>
    </source>
</evidence>